<dbReference type="SUPFAM" id="SSF50939">
    <property type="entry name" value="Sialidases"/>
    <property type="match status" value="1"/>
</dbReference>
<accession>A0A830HSP9</accession>
<keyword evidence="2" id="KW-0472">Membrane</keyword>
<comment type="caution">
    <text evidence="4">The sequence shown here is derived from an EMBL/GenBank/DDBJ whole genome shotgun (WGS) entry which is preliminary data.</text>
</comment>
<sequence>MMVLLHKARLLLRQYVCGLNLHSWSSLASAKKDLGSTNGGGDDDDGPSSSSSALQSSQQQQNSARWMRRLLFVILLFVLAMPARIYVTSRPRFSPAKGNVHYQWVFRTTQQQFAAGQGAAQGQAQQEKGKAAPGGAQNGATRSLQYAHMGMIERLPNGSIAVAFQGATERYEGSVEQSIYIALSHDSGATWTPPRAVMSGDGVPLWSPVMLVEGGRLWLFFSRSNRKCRYFDRIRAVVRHSPGGDVLFATSDDSSATFSSPQMLYAYGDEGLGIPKVVANKAAVLSDGRWVLPFWREPGKTCPVVRNKLPPNEWVNGSAGVLVSGDQGLTWRVNGHITMHEQGWLIENTVAELPGQQLLQLFRSKQGALYQSWSSDLGKTWSEAQRTSLPNPDSKVHLLRLRMGAASRGTHMVVAYNRSPDTRTPLSLAVSHDPYARQWIEAGSLETAEELEFSYPTMLETRDRLITVYTVMRVEDGRLVSLGIKMAQVSTRLLLR</sequence>
<dbReference type="CDD" id="cd15482">
    <property type="entry name" value="Sialidase_non-viral"/>
    <property type="match status" value="1"/>
</dbReference>
<dbReference type="EMBL" id="BNJQ01000022">
    <property type="protein sequence ID" value="GHP08770.1"/>
    <property type="molecule type" value="Genomic_DNA"/>
</dbReference>
<dbReference type="OrthoDB" id="504663at2759"/>
<dbReference type="InterPro" id="IPR036278">
    <property type="entry name" value="Sialidase_sf"/>
</dbReference>
<evidence type="ECO:0000256" key="2">
    <source>
        <dbReference type="SAM" id="Phobius"/>
    </source>
</evidence>
<dbReference type="Proteomes" id="UP000660262">
    <property type="component" value="Unassembled WGS sequence"/>
</dbReference>
<feature type="region of interest" description="Disordered" evidence="1">
    <location>
        <begin position="116"/>
        <end position="139"/>
    </location>
</feature>
<evidence type="ECO:0000313" key="4">
    <source>
        <dbReference type="EMBL" id="GHP08770.1"/>
    </source>
</evidence>
<evidence type="ECO:0000259" key="3">
    <source>
        <dbReference type="Pfam" id="PF13088"/>
    </source>
</evidence>
<keyword evidence="2" id="KW-0812">Transmembrane</keyword>
<protein>
    <recommendedName>
        <fullName evidence="3">Sialidase domain-containing protein</fullName>
    </recommendedName>
</protein>
<evidence type="ECO:0000256" key="1">
    <source>
        <dbReference type="SAM" id="MobiDB-lite"/>
    </source>
</evidence>
<gene>
    <name evidence="4" type="ORF">PPROV_000750700</name>
</gene>
<dbReference type="Gene3D" id="2.120.10.10">
    <property type="match status" value="1"/>
</dbReference>
<name>A0A830HSP9_9CHLO</name>
<proteinExistence type="predicted"/>
<keyword evidence="5" id="KW-1185">Reference proteome</keyword>
<evidence type="ECO:0000313" key="5">
    <source>
        <dbReference type="Proteomes" id="UP000660262"/>
    </source>
</evidence>
<dbReference type="Pfam" id="PF13088">
    <property type="entry name" value="BNR_2"/>
    <property type="match status" value="1"/>
</dbReference>
<dbReference type="AlphaFoldDB" id="A0A830HSP9"/>
<keyword evidence="2" id="KW-1133">Transmembrane helix</keyword>
<organism evidence="4 5">
    <name type="scientific">Pycnococcus provasolii</name>
    <dbReference type="NCBI Taxonomy" id="41880"/>
    <lineage>
        <taxon>Eukaryota</taxon>
        <taxon>Viridiplantae</taxon>
        <taxon>Chlorophyta</taxon>
        <taxon>Pseudoscourfieldiophyceae</taxon>
        <taxon>Pseudoscourfieldiales</taxon>
        <taxon>Pycnococcaceae</taxon>
        <taxon>Pycnococcus</taxon>
    </lineage>
</organism>
<dbReference type="InterPro" id="IPR011040">
    <property type="entry name" value="Sialidase"/>
</dbReference>
<feature type="compositionally biased region" description="Low complexity" evidence="1">
    <location>
        <begin position="116"/>
        <end position="135"/>
    </location>
</feature>
<feature type="transmembrane region" description="Helical" evidence="2">
    <location>
        <begin position="70"/>
        <end position="87"/>
    </location>
</feature>
<dbReference type="PANTHER" id="PTHR43752">
    <property type="entry name" value="BNR/ASP-BOX REPEAT FAMILY PROTEIN"/>
    <property type="match status" value="1"/>
</dbReference>
<reference evidence="4" key="1">
    <citation type="submission" date="2020-10" db="EMBL/GenBank/DDBJ databases">
        <title>Unveiling of a novel bifunctional photoreceptor, Dualchrome1, isolated from a cosmopolitan green alga.</title>
        <authorList>
            <person name="Suzuki S."/>
            <person name="Kawachi M."/>
        </authorList>
    </citation>
    <scope>NUCLEOTIDE SEQUENCE</scope>
    <source>
        <strain evidence="4">NIES 2893</strain>
    </source>
</reference>
<feature type="domain" description="Sialidase" evidence="3">
    <location>
        <begin position="160"/>
        <end position="463"/>
    </location>
</feature>
<dbReference type="PANTHER" id="PTHR43752:SF2">
    <property type="entry name" value="BNR_ASP-BOX REPEAT FAMILY PROTEIN"/>
    <property type="match status" value="1"/>
</dbReference>
<feature type="region of interest" description="Disordered" evidence="1">
    <location>
        <begin position="35"/>
        <end position="59"/>
    </location>
</feature>
<feature type="compositionally biased region" description="Low complexity" evidence="1">
    <location>
        <begin position="47"/>
        <end position="59"/>
    </location>
</feature>